<sequence length="53" mass="5688">MDGGGAYNNGGHRRRGAISGVEHGSVGVDCRTFGYGALRVRHFDFHVSSLQLL</sequence>
<keyword evidence="2" id="KW-1185">Reference proteome</keyword>
<dbReference type="EMBL" id="JABFAF010000013">
    <property type="protein sequence ID" value="MBA0875002.1"/>
    <property type="molecule type" value="Genomic_DNA"/>
</dbReference>
<organism evidence="1 2">
    <name type="scientific">Gossypium schwendimanii</name>
    <name type="common">Cotton</name>
    <dbReference type="NCBI Taxonomy" id="34291"/>
    <lineage>
        <taxon>Eukaryota</taxon>
        <taxon>Viridiplantae</taxon>
        <taxon>Streptophyta</taxon>
        <taxon>Embryophyta</taxon>
        <taxon>Tracheophyta</taxon>
        <taxon>Spermatophyta</taxon>
        <taxon>Magnoliopsida</taxon>
        <taxon>eudicotyledons</taxon>
        <taxon>Gunneridae</taxon>
        <taxon>Pentapetalae</taxon>
        <taxon>rosids</taxon>
        <taxon>malvids</taxon>
        <taxon>Malvales</taxon>
        <taxon>Malvaceae</taxon>
        <taxon>Malvoideae</taxon>
        <taxon>Gossypium</taxon>
    </lineage>
</organism>
<evidence type="ECO:0000313" key="2">
    <source>
        <dbReference type="Proteomes" id="UP000593576"/>
    </source>
</evidence>
<reference evidence="1 2" key="1">
    <citation type="journal article" date="2019" name="Genome Biol. Evol.">
        <title>Insights into the evolution of the New World diploid cottons (Gossypium, subgenus Houzingenia) based on genome sequencing.</title>
        <authorList>
            <person name="Grover C.E."/>
            <person name="Arick M.A. 2nd"/>
            <person name="Thrash A."/>
            <person name="Conover J.L."/>
            <person name="Sanders W.S."/>
            <person name="Peterson D.G."/>
            <person name="Frelichowski J.E."/>
            <person name="Scheffler J.A."/>
            <person name="Scheffler B.E."/>
            <person name="Wendel J.F."/>
        </authorList>
    </citation>
    <scope>NUCLEOTIDE SEQUENCE [LARGE SCALE GENOMIC DNA]</scope>
    <source>
        <strain evidence="1">1</strain>
        <tissue evidence="1">Leaf</tissue>
    </source>
</reference>
<protein>
    <submittedName>
        <fullName evidence="1">Uncharacterized protein</fullName>
    </submittedName>
</protein>
<dbReference type="AlphaFoldDB" id="A0A7J9MVC3"/>
<evidence type="ECO:0000313" key="1">
    <source>
        <dbReference type="EMBL" id="MBA0875002.1"/>
    </source>
</evidence>
<gene>
    <name evidence="1" type="ORF">Goshw_025045</name>
</gene>
<name>A0A7J9MVC3_GOSSC</name>
<accession>A0A7J9MVC3</accession>
<dbReference type="Proteomes" id="UP000593576">
    <property type="component" value="Unassembled WGS sequence"/>
</dbReference>
<comment type="caution">
    <text evidence="1">The sequence shown here is derived from an EMBL/GenBank/DDBJ whole genome shotgun (WGS) entry which is preliminary data.</text>
</comment>
<proteinExistence type="predicted"/>